<feature type="coiled-coil region" evidence="1">
    <location>
        <begin position="133"/>
        <end position="161"/>
    </location>
</feature>
<dbReference type="CDD" id="cd06257">
    <property type="entry name" value="DnaJ"/>
    <property type="match status" value="1"/>
</dbReference>
<keyword evidence="1" id="KW-0175">Coiled coil</keyword>
<feature type="domain" description="J" evidence="3">
    <location>
        <begin position="6"/>
        <end position="71"/>
    </location>
</feature>
<dbReference type="InterPro" id="IPR001623">
    <property type="entry name" value="DnaJ_domain"/>
</dbReference>
<dbReference type="EMBL" id="KQ243033">
    <property type="protein sequence ID" value="KNC76599.1"/>
    <property type="molecule type" value="Genomic_DNA"/>
</dbReference>
<evidence type="ECO:0000313" key="4">
    <source>
        <dbReference type="EMBL" id="KNC76599.1"/>
    </source>
</evidence>
<feature type="region of interest" description="Disordered" evidence="2">
    <location>
        <begin position="270"/>
        <end position="339"/>
    </location>
</feature>
<reference evidence="4 5" key="1">
    <citation type="submission" date="2011-02" db="EMBL/GenBank/DDBJ databases">
        <title>The Genome Sequence of Sphaeroforma arctica JP610.</title>
        <authorList>
            <consortium name="The Broad Institute Genome Sequencing Platform"/>
            <person name="Russ C."/>
            <person name="Cuomo C."/>
            <person name="Young S.K."/>
            <person name="Zeng Q."/>
            <person name="Gargeya S."/>
            <person name="Alvarado L."/>
            <person name="Berlin A."/>
            <person name="Chapman S.B."/>
            <person name="Chen Z."/>
            <person name="Freedman E."/>
            <person name="Gellesch M."/>
            <person name="Goldberg J."/>
            <person name="Griggs A."/>
            <person name="Gujja S."/>
            <person name="Heilman E."/>
            <person name="Heiman D."/>
            <person name="Howarth C."/>
            <person name="Mehta T."/>
            <person name="Neiman D."/>
            <person name="Pearson M."/>
            <person name="Roberts A."/>
            <person name="Saif S."/>
            <person name="Shea T."/>
            <person name="Shenoy N."/>
            <person name="Sisk P."/>
            <person name="Stolte C."/>
            <person name="Sykes S."/>
            <person name="White J."/>
            <person name="Yandava C."/>
            <person name="Burger G."/>
            <person name="Gray M.W."/>
            <person name="Holland P.W.H."/>
            <person name="King N."/>
            <person name="Lang F.B.F."/>
            <person name="Roger A.J."/>
            <person name="Ruiz-Trillo I."/>
            <person name="Haas B."/>
            <person name="Nusbaum C."/>
            <person name="Birren B."/>
        </authorList>
    </citation>
    <scope>NUCLEOTIDE SEQUENCE [LARGE SCALE GENOMIC DNA]</scope>
    <source>
        <strain evidence="4 5">JP610</strain>
    </source>
</reference>
<evidence type="ECO:0000256" key="2">
    <source>
        <dbReference type="SAM" id="MobiDB-lite"/>
    </source>
</evidence>
<feature type="region of interest" description="Disordered" evidence="2">
    <location>
        <begin position="420"/>
        <end position="443"/>
    </location>
</feature>
<dbReference type="eggNOG" id="KOG0691">
    <property type="taxonomic scope" value="Eukaryota"/>
</dbReference>
<gene>
    <name evidence="4" type="ORF">SARC_10910</name>
</gene>
<dbReference type="PANTHER" id="PTHR44094">
    <property type="entry name" value="DNAJ HEAT SHOCK N-TERMINAL DOMAIN-CONTAINING PROTEIN"/>
    <property type="match status" value="1"/>
</dbReference>
<accession>A0A0L0FIK3</accession>
<keyword evidence="5" id="KW-1185">Reference proteome</keyword>
<dbReference type="Pfam" id="PF14308">
    <property type="entry name" value="DnaJ-X"/>
    <property type="match status" value="1"/>
</dbReference>
<dbReference type="InterPro" id="IPR026894">
    <property type="entry name" value="DnaJ_X"/>
</dbReference>
<feature type="compositionally biased region" description="Basic and acidic residues" evidence="2">
    <location>
        <begin position="276"/>
        <end position="296"/>
    </location>
</feature>
<feature type="compositionally biased region" description="Polar residues" evidence="2">
    <location>
        <begin position="420"/>
        <end position="432"/>
    </location>
</feature>
<evidence type="ECO:0000313" key="5">
    <source>
        <dbReference type="Proteomes" id="UP000054560"/>
    </source>
</evidence>
<dbReference type="SUPFAM" id="SSF46565">
    <property type="entry name" value="Chaperone J-domain"/>
    <property type="match status" value="1"/>
</dbReference>
<protein>
    <recommendedName>
        <fullName evidence="3">J domain-containing protein</fullName>
    </recommendedName>
</protein>
<dbReference type="InterPro" id="IPR052423">
    <property type="entry name" value="EMIR"/>
</dbReference>
<dbReference type="RefSeq" id="XP_014150501.1">
    <property type="nucleotide sequence ID" value="XM_014295026.1"/>
</dbReference>
<sequence>MVVSTEYYDLLNVSVDSDDETVRRGYLKQARKWHPDKNGGDPNAETRFKAIGVAYKVLSDKNLRQIYDEKGKEKADQANNAAQVDPIEQTTELCRSLFGFGKFDTVFGDPTTLSLFLMALKLISQSQDKGTSLDATEEVKRQLEQQERDEAEAKEQAIVDELCLMLKKKLNNLAKGQEHKQFFHEMVLLEAESLSDSPGGDELVGITGYIYQQEAKQHMGRYFGFEGLWSEIAEQGHLLSQRMDLISQGIKLFRTSARLQNIVEAKKSVAGAGAESIRDSAEHSNWETRTKKDKTNTEYGSGAHGDTEGGEDEYMNTNGTDNNNNNTDRTKVPGGQKGFNKGFHEGVDMELEQERIMFEAVLSHGLSAMWKLGKYLVEERLRKVCELLLSDPLASQEQIDMWAEGLLQMGVAYSEVSQKKQSFHTQTGASDSAQERYGLPKFR</sequence>
<dbReference type="AlphaFoldDB" id="A0A0L0FIK3"/>
<dbReference type="InterPro" id="IPR036869">
    <property type="entry name" value="J_dom_sf"/>
</dbReference>
<dbReference type="PANTHER" id="PTHR44094:SF8">
    <property type="entry name" value="DNAJ HEAT SHOCK N-TERMINAL DOMAIN-CONTAINING PROTEIN-RELATED"/>
    <property type="match status" value="1"/>
</dbReference>
<evidence type="ECO:0000259" key="3">
    <source>
        <dbReference type="PROSITE" id="PS50076"/>
    </source>
</evidence>
<dbReference type="OrthoDB" id="10250354at2759"/>
<dbReference type="PROSITE" id="PS50076">
    <property type="entry name" value="DNAJ_2"/>
    <property type="match status" value="1"/>
</dbReference>
<feature type="compositionally biased region" description="Low complexity" evidence="2">
    <location>
        <begin position="316"/>
        <end position="327"/>
    </location>
</feature>
<dbReference type="GeneID" id="25911414"/>
<dbReference type="STRING" id="667725.A0A0L0FIK3"/>
<dbReference type="SMART" id="SM00271">
    <property type="entry name" value="DnaJ"/>
    <property type="match status" value="1"/>
</dbReference>
<dbReference type="PRINTS" id="PR00625">
    <property type="entry name" value="JDOMAIN"/>
</dbReference>
<name>A0A0L0FIK3_9EUKA</name>
<proteinExistence type="predicted"/>
<dbReference type="Proteomes" id="UP000054560">
    <property type="component" value="Unassembled WGS sequence"/>
</dbReference>
<dbReference type="Gene3D" id="1.10.287.110">
    <property type="entry name" value="DnaJ domain"/>
    <property type="match status" value="1"/>
</dbReference>
<organism evidence="4 5">
    <name type="scientific">Sphaeroforma arctica JP610</name>
    <dbReference type="NCBI Taxonomy" id="667725"/>
    <lineage>
        <taxon>Eukaryota</taxon>
        <taxon>Ichthyosporea</taxon>
        <taxon>Ichthyophonida</taxon>
        <taxon>Sphaeroforma</taxon>
    </lineage>
</organism>
<dbReference type="Pfam" id="PF00226">
    <property type="entry name" value="DnaJ"/>
    <property type="match status" value="1"/>
</dbReference>
<evidence type="ECO:0000256" key="1">
    <source>
        <dbReference type="SAM" id="Coils"/>
    </source>
</evidence>